<feature type="transmembrane region" description="Helical" evidence="8">
    <location>
        <begin position="424"/>
        <end position="444"/>
    </location>
</feature>
<keyword evidence="4 8" id="KW-0472">Membrane</keyword>
<proteinExistence type="inferred from homology"/>
<comment type="similarity">
    <text evidence="6">Belongs to the dispatched family.</text>
</comment>
<feature type="compositionally biased region" description="Acidic residues" evidence="7">
    <location>
        <begin position="176"/>
        <end position="186"/>
    </location>
</feature>
<gene>
    <name evidence="10" type="ORF">ODALV1_LOCUS12374</name>
</gene>
<organism evidence="10 11">
    <name type="scientific">Orchesella dallaii</name>
    <dbReference type="NCBI Taxonomy" id="48710"/>
    <lineage>
        <taxon>Eukaryota</taxon>
        <taxon>Metazoa</taxon>
        <taxon>Ecdysozoa</taxon>
        <taxon>Arthropoda</taxon>
        <taxon>Hexapoda</taxon>
        <taxon>Collembola</taxon>
        <taxon>Entomobryomorpha</taxon>
        <taxon>Entomobryoidea</taxon>
        <taxon>Orchesellidae</taxon>
        <taxon>Orchesellinae</taxon>
        <taxon>Orchesella</taxon>
    </lineage>
</organism>
<feature type="transmembrane region" description="Helical" evidence="8">
    <location>
        <begin position="937"/>
        <end position="958"/>
    </location>
</feature>
<dbReference type="InterPro" id="IPR052081">
    <property type="entry name" value="Dispatched_Hh_regulator"/>
</dbReference>
<sequence>MSDDDENKHGKNNNASFTDQCDSFDHDASGETPKSGNSIVAFLQNCVCCIKCQCCRSSESSQDESGSENLHKKYNPILRGLAIAFSRRPLVVLLTTIIFAFTITWVGLSEYGLPEFDDPYLGFETRTTSISNRIITLRNLKNEINQLQVLENYPGEKLSGREWRRKRSAGGSSEAENPEIQDNDDDFDFNNRDLCTSFPLEDYSRVALELKDPSNVFDYETVMLICFFQKKLEDLPSYGMLCEKDAGYECCPGWSLPNYIAHYQNKSDCAQLQKSDILAFKNDLHICQTFYKNETHHKIIDSGECGRKEGGICPPMCLDGSVLHSAYVFTLDNRFLLNNESRFSMIILPIAKSSSDNVGMEFLQEDLAEIILPKDYVFLAGFDFGGKDNTFRTYLVSDLQYVITASILIFFVVCFYVRSVFVAIISFGILTLSLGNAYFIYTAILQVPYFPFMNMLVTIIVMGIGTDGTLIIGSQWYRLKIKHVTQRESKLFWEIIMTELLAETTAPLFITTCTTAAAFFASLTSSITTIRCFSIFAGTATIMGFILLYFSVPPALILSDLVYDYLKSLLPQESEDKGKFCLKLEQLHEQINDLWITLNIFKKLYSYCKRVVKSHRAKCWLTVFLILVATLMWSVFVVFIDPKFQLPNTEQFQLLSSNHPIERFDRVVEPEFTMAGLSEEELGDKMTVYFIWGLQSTDTGNTLDPTDNGVMVFDDQFTLDNPANQKWMRRLCGKLKKQPFYDDVANSMVGAHYDSCFLETMIKWMKRDCEHIFFKNVSYAPCCKVSKFPYESDVFSKCVGHASRDMHRTPSSYFRSDIAGPKFFVLTDNVNKTNGTRDNEVGKLATFSLRVKTNISFSLAYEKMDKFYKEIEIFFNEHVQSEKVPVGLENGFFVSAHLDFYDLQTSLLSDTCQSVLLSAVLCFLCLWIFVRQLRIAIGAVLCIFAIVIVSSAILITAFNWKLGVFESIAVTVAIGLSDFTAHNSIEFSKRQSVAEMTSPTFFAAVTTIIMGLFMLTCSNVLVYQQIGAFFFVLILVSWTYSVFFLSPILAFFDYILTAIRLKRVPKPSVSIFAAGVSNSVSQTQDQNEEQDSTVYSNTLVTRGRRKGALHKNRAISEPAMHNARNSVHFGRSDSTDLVESPVRGARSQNLMEQWKLLKKLGTETAV</sequence>
<feature type="transmembrane region" description="Helical" evidence="8">
    <location>
        <begin position="456"/>
        <end position="479"/>
    </location>
</feature>
<feature type="transmembrane region" description="Helical" evidence="8">
    <location>
        <begin position="914"/>
        <end position="930"/>
    </location>
</feature>
<evidence type="ECO:0000256" key="7">
    <source>
        <dbReference type="SAM" id="MobiDB-lite"/>
    </source>
</evidence>
<dbReference type="PANTHER" id="PTHR45951:SF3">
    <property type="entry name" value="PROTEIN DISPATCHED"/>
    <property type="match status" value="1"/>
</dbReference>
<accession>A0ABP1QP15</accession>
<evidence type="ECO:0000313" key="11">
    <source>
        <dbReference type="Proteomes" id="UP001642540"/>
    </source>
</evidence>
<feature type="transmembrane region" description="Helical" evidence="8">
    <location>
        <begin position="533"/>
        <end position="558"/>
    </location>
</feature>
<protein>
    <recommendedName>
        <fullName evidence="9">SSD domain-containing protein</fullName>
    </recommendedName>
</protein>
<dbReference type="SUPFAM" id="SSF82866">
    <property type="entry name" value="Multidrug efflux transporter AcrB transmembrane domain"/>
    <property type="match status" value="2"/>
</dbReference>
<evidence type="ECO:0000256" key="8">
    <source>
        <dbReference type="SAM" id="Phobius"/>
    </source>
</evidence>
<dbReference type="Proteomes" id="UP001642540">
    <property type="component" value="Unassembled WGS sequence"/>
</dbReference>
<keyword evidence="5" id="KW-0325">Glycoprotein</keyword>
<dbReference type="PANTHER" id="PTHR45951">
    <property type="entry name" value="PROTEIN DISPATCHED-RELATED"/>
    <property type="match status" value="1"/>
</dbReference>
<evidence type="ECO:0000256" key="1">
    <source>
        <dbReference type="ARBA" id="ARBA00004141"/>
    </source>
</evidence>
<comment type="subcellular location">
    <subcellularLocation>
        <location evidence="1">Membrane</location>
        <topology evidence="1">Multi-pass membrane protein</topology>
    </subcellularLocation>
</comment>
<dbReference type="Gene3D" id="1.20.1640.10">
    <property type="entry name" value="Multidrug efflux transporter AcrB transmembrane domain"/>
    <property type="match status" value="2"/>
</dbReference>
<comment type="caution">
    <text evidence="10">The sequence shown here is derived from an EMBL/GenBank/DDBJ whole genome shotgun (WGS) entry which is preliminary data.</text>
</comment>
<feature type="transmembrane region" description="Helical" evidence="8">
    <location>
        <begin position="1028"/>
        <end position="1056"/>
    </location>
</feature>
<feature type="transmembrane region" description="Helical" evidence="8">
    <location>
        <begin position="500"/>
        <end position="521"/>
    </location>
</feature>
<feature type="transmembrane region" description="Helical" evidence="8">
    <location>
        <begin position="619"/>
        <end position="640"/>
    </location>
</feature>
<feature type="transmembrane region" description="Helical" evidence="8">
    <location>
        <begin position="89"/>
        <end position="108"/>
    </location>
</feature>
<evidence type="ECO:0000256" key="6">
    <source>
        <dbReference type="ARBA" id="ARBA00038046"/>
    </source>
</evidence>
<evidence type="ECO:0000256" key="5">
    <source>
        <dbReference type="ARBA" id="ARBA00023180"/>
    </source>
</evidence>
<name>A0ABP1QP15_9HEXA</name>
<feature type="region of interest" description="Disordered" evidence="7">
    <location>
        <begin position="164"/>
        <end position="186"/>
    </location>
</feature>
<keyword evidence="11" id="KW-1185">Reference proteome</keyword>
<evidence type="ECO:0000256" key="2">
    <source>
        <dbReference type="ARBA" id="ARBA00022692"/>
    </source>
</evidence>
<dbReference type="EMBL" id="CAXLJM020000038">
    <property type="protein sequence ID" value="CAL8106497.1"/>
    <property type="molecule type" value="Genomic_DNA"/>
</dbReference>
<keyword evidence="2 8" id="KW-0812">Transmembrane</keyword>
<dbReference type="PROSITE" id="PS50156">
    <property type="entry name" value="SSD"/>
    <property type="match status" value="1"/>
</dbReference>
<feature type="transmembrane region" description="Helical" evidence="8">
    <location>
        <begin position="1001"/>
        <end position="1022"/>
    </location>
</feature>
<feature type="domain" description="SSD" evidence="9">
    <location>
        <begin position="450"/>
        <end position="558"/>
    </location>
</feature>
<feature type="transmembrane region" description="Helical" evidence="8">
    <location>
        <begin position="399"/>
        <end position="417"/>
    </location>
</feature>
<reference evidence="10 11" key="1">
    <citation type="submission" date="2024-08" db="EMBL/GenBank/DDBJ databases">
        <authorList>
            <person name="Cucini C."/>
            <person name="Frati F."/>
        </authorList>
    </citation>
    <scope>NUCLEOTIDE SEQUENCE [LARGE SCALE GENOMIC DNA]</scope>
</reference>
<keyword evidence="3 8" id="KW-1133">Transmembrane helix</keyword>
<evidence type="ECO:0000256" key="4">
    <source>
        <dbReference type="ARBA" id="ARBA00023136"/>
    </source>
</evidence>
<dbReference type="InterPro" id="IPR000731">
    <property type="entry name" value="SSD"/>
</dbReference>
<evidence type="ECO:0000313" key="10">
    <source>
        <dbReference type="EMBL" id="CAL8106497.1"/>
    </source>
</evidence>
<evidence type="ECO:0000259" key="9">
    <source>
        <dbReference type="PROSITE" id="PS50156"/>
    </source>
</evidence>
<evidence type="ECO:0000256" key="3">
    <source>
        <dbReference type="ARBA" id="ARBA00022989"/>
    </source>
</evidence>